<dbReference type="EMBL" id="JAAIUW010000006">
    <property type="protein sequence ID" value="KAF7826853.1"/>
    <property type="molecule type" value="Genomic_DNA"/>
</dbReference>
<evidence type="ECO:0000313" key="2">
    <source>
        <dbReference type="Proteomes" id="UP000634136"/>
    </source>
</evidence>
<reference evidence="1" key="1">
    <citation type="submission" date="2020-09" db="EMBL/GenBank/DDBJ databases">
        <title>Genome-Enabled Discovery of Anthraquinone Biosynthesis in Senna tora.</title>
        <authorList>
            <person name="Kang S.-H."/>
            <person name="Pandey R.P."/>
            <person name="Lee C.-M."/>
            <person name="Sim J.-S."/>
            <person name="Jeong J.-T."/>
            <person name="Choi B.-S."/>
            <person name="Jung M."/>
            <person name="Ginzburg D."/>
            <person name="Zhao K."/>
            <person name="Won S.Y."/>
            <person name="Oh T.-J."/>
            <person name="Yu Y."/>
            <person name="Kim N.-H."/>
            <person name="Lee O.R."/>
            <person name="Lee T.-H."/>
            <person name="Bashyal P."/>
            <person name="Kim T.-S."/>
            <person name="Lee W.-H."/>
            <person name="Kawkins C."/>
            <person name="Kim C.-K."/>
            <person name="Kim J.S."/>
            <person name="Ahn B.O."/>
            <person name="Rhee S.Y."/>
            <person name="Sohng J.K."/>
        </authorList>
    </citation>
    <scope>NUCLEOTIDE SEQUENCE</scope>
    <source>
        <tissue evidence="1">Leaf</tissue>
    </source>
</reference>
<accession>A0A834TR83</accession>
<keyword evidence="2" id="KW-1185">Reference proteome</keyword>
<name>A0A834TR83_9FABA</name>
<dbReference type="Proteomes" id="UP000634136">
    <property type="component" value="Unassembled WGS sequence"/>
</dbReference>
<protein>
    <submittedName>
        <fullName evidence="1">Uncharacterized protein</fullName>
    </submittedName>
</protein>
<sequence>MVRGSASYDCKVAKEVGIEHASSYE</sequence>
<evidence type="ECO:0000313" key="1">
    <source>
        <dbReference type="EMBL" id="KAF7826853.1"/>
    </source>
</evidence>
<organism evidence="1 2">
    <name type="scientific">Senna tora</name>
    <dbReference type="NCBI Taxonomy" id="362788"/>
    <lineage>
        <taxon>Eukaryota</taxon>
        <taxon>Viridiplantae</taxon>
        <taxon>Streptophyta</taxon>
        <taxon>Embryophyta</taxon>
        <taxon>Tracheophyta</taxon>
        <taxon>Spermatophyta</taxon>
        <taxon>Magnoliopsida</taxon>
        <taxon>eudicotyledons</taxon>
        <taxon>Gunneridae</taxon>
        <taxon>Pentapetalae</taxon>
        <taxon>rosids</taxon>
        <taxon>fabids</taxon>
        <taxon>Fabales</taxon>
        <taxon>Fabaceae</taxon>
        <taxon>Caesalpinioideae</taxon>
        <taxon>Cassia clade</taxon>
        <taxon>Senna</taxon>
    </lineage>
</organism>
<gene>
    <name evidence="1" type="ORF">G2W53_018017</name>
</gene>
<dbReference type="AlphaFoldDB" id="A0A834TR83"/>
<comment type="caution">
    <text evidence="1">The sequence shown here is derived from an EMBL/GenBank/DDBJ whole genome shotgun (WGS) entry which is preliminary data.</text>
</comment>
<proteinExistence type="predicted"/>